<evidence type="ECO:0000256" key="1">
    <source>
        <dbReference type="SAM" id="Phobius"/>
    </source>
</evidence>
<evidence type="ECO:0000313" key="3">
    <source>
        <dbReference type="Proteomes" id="UP000886653"/>
    </source>
</evidence>
<evidence type="ECO:0000313" key="2">
    <source>
        <dbReference type="EMBL" id="KAG0141479.1"/>
    </source>
</evidence>
<comment type="caution">
    <text evidence="2">The sequence shown here is derived from an EMBL/GenBank/DDBJ whole genome shotgun (WGS) entry which is preliminary data.</text>
</comment>
<sequence>MGNVYISPSVIKGRPTYDSHQMFEQRMVSLMVITSLIAQDFFFTVFFFIATPTVTHPVHC</sequence>
<feature type="non-terminal residue" evidence="2">
    <location>
        <position position="60"/>
    </location>
</feature>
<gene>
    <name evidence="2" type="ORF">CROQUDRAFT_663825</name>
</gene>
<keyword evidence="1" id="KW-0812">Transmembrane</keyword>
<name>A0A9P6N8A7_9BASI</name>
<proteinExistence type="predicted"/>
<feature type="transmembrane region" description="Helical" evidence="1">
    <location>
        <begin position="28"/>
        <end position="49"/>
    </location>
</feature>
<dbReference type="EMBL" id="MU167385">
    <property type="protein sequence ID" value="KAG0141479.1"/>
    <property type="molecule type" value="Genomic_DNA"/>
</dbReference>
<dbReference type="Proteomes" id="UP000886653">
    <property type="component" value="Unassembled WGS sequence"/>
</dbReference>
<dbReference type="AlphaFoldDB" id="A0A9P6N8A7"/>
<keyword evidence="1" id="KW-1133">Transmembrane helix</keyword>
<reference evidence="2" key="1">
    <citation type="submission" date="2013-11" db="EMBL/GenBank/DDBJ databases">
        <title>Genome sequence of the fusiform rust pathogen reveals effectors for host alternation and coevolution with pine.</title>
        <authorList>
            <consortium name="DOE Joint Genome Institute"/>
            <person name="Smith K."/>
            <person name="Pendleton A."/>
            <person name="Kubisiak T."/>
            <person name="Anderson C."/>
            <person name="Salamov A."/>
            <person name="Aerts A."/>
            <person name="Riley R."/>
            <person name="Clum A."/>
            <person name="Lindquist E."/>
            <person name="Ence D."/>
            <person name="Campbell M."/>
            <person name="Kronenberg Z."/>
            <person name="Feau N."/>
            <person name="Dhillon B."/>
            <person name="Hamelin R."/>
            <person name="Burleigh J."/>
            <person name="Smith J."/>
            <person name="Yandell M."/>
            <person name="Nelson C."/>
            <person name="Grigoriev I."/>
            <person name="Davis J."/>
        </authorList>
    </citation>
    <scope>NUCLEOTIDE SEQUENCE</scope>
    <source>
        <strain evidence="2">G11</strain>
    </source>
</reference>
<organism evidence="2 3">
    <name type="scientific">Cronartium quercuum f. sp. fusiforme G11</name>
    <dbReference type="NCBI Taxonomy" id="708437"/>
    <lineage>
        <taxon>Eukaryota</taxon>
        <taxon>Fungi</taxon>
        <taxon>Dikarya</taxon>
        <taxon>Basidiomycota</taxon>
        <taxon>Pucciniomycotina</taxon>
        <taxon>Pucciniomycetes</taxon>
        <taxon>Pucciniales</taxon>
        <taxon>Coleosporiaceae</taxon>
        <taxon>Cronartium</taxon>
    </lineage>
</organism>
<keyword evidence="1" id="KW-0472">Membrane</keyword>
<protein>
    <submittedName>
        <fullName evidence="2">Uncharacterized protein</fullName>
    </submittedName>
</protein>
<keyword evidence="3" id="KW-1185">Reference proteome</keyword>
<accession>A0A9P6N8A7</accession>